<feature type="transmembrane region" description="Helical" evidence="2">
    <location>
        <begin position="168"/>
        <end position="187"/>
    </location>
</feature>
<dbReference type="Pfam" id="PF14256">
    <property type="entry name" value="YwiC"/>
    <property type="match status" value="1"/>
</dbReference>
<keyword evidence="4" id="KW-1185">Reference proteome</keyword>
<dbReference type="InterPro" id="IPR025576">
    <property type="entry name" value="YwiC"/>
</dbReference>
<gene>
    <name evidence="3" type="ORF">NCTC11923_00699</name>
</gene>
<reference evidence="3 4" key="1">
    <citation type="submission" date="2018-12" db="EMBL/GenBank/DDBJ databases">
        <authorList>
            <consortium name="Pathogen Informatics"/>
        </authorList>
    </citation>
    <scope>NUCLEOTIDE SEQUENCE [LARGE SCALE GENOMIC DNA]</scope>
    <source>
        <strain evidence="3 4">NCTC11923</strain>
    </source>
</reference>
<accession>A0A3S4SNF5</accession>
<sequence length="356" mass="38713">MSQSRPSGPSQRRVERISQQPEAAEPAPLEDAAPSDPPAPRSAPSHQSRPGPADDIMLSTGKPQPSPKPTQEQIRQQPGRKAWVPNQHGAWSMLVLPPVVGWVVGGFSWVNLIFLPAWWGAYLTYWAWSQWLRTRSPRKRALLLLPLIIYTGWTALLGLLVLLAAPYLIQWVVPLAPLFAVAAHQVWRGHERSLISGLATTSAASLMAAVTYSLAVSGAGGFLGTANVASLPGSSPNGALTGWQWMWLVTGLTAAYFGGTVPYIKSMIRERFNYPLLTGTVVAHSAVAAGVVWAATGGYLPWSHAALWVVLALRSLIMPLWQWHLARTRHRPLRPGTMGVVEIVMCVAFLVTVATR</sequence>
<feature type="transmembrane region" description="Helical" evidence="2">
    <location>
        <begin position="142"/>
        <end position="162"/>
    </location>
</feature>
<organism evidence="3 4">
    <name type="scientific">Actinomyces slackii</name>
    <dbReference type="NCBI Taxonomy" id="52774"/>
    <lineage>
        <taxon>Bacteria</taxon>
        <taxon>Bacillati</taxon>
        <taxon>Actinomycetota</taxon>
        <taxon>Actinomycetes</taxon>
        <taxon>Actinomycetales</taxon>
        <taxon>Actinomycetaceae</taxon>
        <taxon>Actinomyces</taxon>
    </lineage>
</organism>
<protein>
    <recommendedName>
        <fullName evidence="5">YwiC-like protein</fullName>
    </recommendedName>
</protein>
<feature type="compositionally biased region" description="Low complexity" evidence="1">
    <location>
        <begin position="21"/>
        <end position="34"/>
    </location>
</feature>
<dbReference type="AlphaFoldDB" id="A0A3S4SNF5"/>
<feature type="transmembrane region" description="Helical" evidence="2">
    <location>
        <begin position="99"/>
        <end position="121"/>
    </location>
</feature>
<feature type="transmembrane region" description="Helical" evidence="2">
    <location>
        <begin position="276"/>
        <end position="296"/>
    </location>
</feature>
<dbReference type="KEGG" id="asla:NCTC11923_00699"/>
<feature type="compositionally biased region" description="Low complexity" evidence="1">
    <location>
        <begin position="1"/>
        <end position="11"/>
    </location>
</feature>
<feature type="transmembrane region" description="Helical" evidence="2">
    <location>
        <begin position="333"/>
        <end position="354"/>
    </location>
</feature>
<keyword evidence="2" id="KW-0472">Membrane</keyword>
<dbReference type="Proteomes" id="UP000276899">
    <property type="component" value="Chromosome"/>
</dbReference>
<evidence type="ECO:0008006" key="5">
    <source>
        <dbReference type="Google" id="ProtNLM"/>
    </source>
</evidence>
<feature type="region of interest" description="Disordered" evidence="1">
    <location>
        <begin position="1"/>
        <end position="80"/>
    </location>
</feature>
<evidence type="ECO:0000313" key="4">
    <source>
        <dbReference type="Proteomes" id="UP000276899"/>
    </source>
</evidence>
<dbReference type="RefSeq" id="WP_026426375.1">
    <property type="nucleotide sequence ID" value="NZ_CBCRWE010000003.1"/>
</dbReference>
<name>A0A3S4SNF5_9ACTO</name>
<dbReference type="STRING" id="1278298.GCA_000428685_00222"/>
<evidence type="ECO:0000313" key="3">
    <source>
        <dbReference type="EMBL" id="VEG74080.1"/>
    </source>
</evidence>
<feature type="transmembrane region" description="Helical" evidence="2">
    <location>
        <begin position="194"/>
        <end position="223"/>
    </location>
</feature>
<keyword evidence="2" id="KW-0812">Transmembrane</keyword>
<proteinExistence type="predicted"/>
<feature type="transmembrane region" description="Helical" evidence="2">
    <location>
        <begin position="243"/>
        <end position="264"/>
    </location>
</feature>
<dbReference type="EMBL" id="LR134363">
    <property type="protein sequence ID" value="VEG74080.1"/>
    <property type="molecule type" value="Genomic_DNA"/>
</dbReference>
<feature type="transmembrane region" description="Helical" evidence="2">
    <location>
        <begin position="302"/>
        <end position="321"/>
    </location>
</feature>
<evidence type="ECO:0000256" key="2">
    <source>
        <dbReference type="SAM" id="Phobius"/>
    </source>
</evidence>
<keyword evidence="2" id="KW-1133">Transmembrane helix</keyword>
<evidence type="ECO:0000256" key="1">
    <source>
        <dbReference type="SAM" id="MobiDB-lite"/>
    </source>
</evidence>